<dbReference type="OrthoDB" id="9846007at2"/>
<feature type="signal peptide" evidence="2">
    <location>
        <begin position="1"/>
        <end position="21"/>
    </location>
</feature>
<evidence type="ECO:0000313" key="3">
    <source>
        <dbReference type="EMBL" id="AFZ06356.1"/>
    </source>
</evidence>
<dbReference type="EMBL" id="CP003614">
    <property type="protein sequence ID" value="AFZ06356.1"/>
    <property type="molecule type" value="Genomic_DNA"/>
</dbReference>
<protein>
    <submittedName>
        <fullName evidence="3">Uncharacterized protein</fullName>
    </submittedName>
</protein>
<name>K9VEH9_9CYAN</name>
<dbReference type="HOGENOM" id="CLU_1487640_0_0_3"/>
<keyword evidence="1" id="KW-1133">Transmembrane helix</keyword>
<keyword evidence="2" id="KW-0732">Signal</keyword>
<keyword evidence="1" id="KW-0472">Membrane</keyword>
<evidence type="ECO:0000256" key="1">
    <source>
        <dbReference type="SAM" id="Phobius"/>
    </source>
</evidence>
<keyword evidence="1" id="KW-0812">Transmembrane</keyword>
<dbReference type="RefSeq" id="WP_015175668.1">
    <property type="nucleotide sequence ID" value="NC_019729.1"/>
</dbReference>
<proteinExistence type="predicted"/>
<gene>
    <name evidence="3" type="ORF">Osc7112_1872</name>
</gene>
<reference evidence="3 4" key="1">
    <citation type="submission" date="2012-05" db="EMBL/GenBank/DDBJ databases">
        <title>Finished chromosome of genome of Oscillatoria sp. PCC 7112.</title>
        <authorList>
            <consortium name="US DOE Joint Genome Institute"/>
            <person name="Gugger M."/>
            <person name="Coursin T."/>
            <person name="Rippka R."/>
            <person name="Tandeau De Marsac N."/>
            <person name="Huntemann M."/>
            <person name="Wei C.-L."/>
            <person name="Han J."/>
            <person name="Detter J.C."/>
            <person name="Han C."/>
            <person name="Tapia R."/>
            <person name="Davenport K."/>
            <person name="Daligault H."/>
            <person name="Erkkila T."/>
            <person name="Gu W."/>
            <person name="Munk A.C.C."/>
            <person name="Teshima H."/>
            <person name="Xu Y."/>
            <person name="Chain P."/>
            <person name="Chen A."/>
            <person name="Krypides N."/>
            <person name="Mavromatis K."/>
            <person name="Markowitz V."/>
            <person name="Szeto E."/>
            <person name="Ivanova N."/>
            <person name="Mikhailova N."/>
            <person name="Ovchinnikova G."/>
            <person name="Pagani I."/>
            <person name="Pati A."/>
            <person name="Goodwin L."/>
            <person name="Peters L."/>
            <person name="Pitluck S."/>
            <person name="Woyke T."/>
            <person name="Kerfeld C."/>
        </authorList>
    </citation>
    <scope>NUCLEOTIDE SEQUENCE [LARGE SCALE GENOMIC DNA]</scope>
    <source>
        <strain evidence="3 4">PCC 7112</strain>
    </source>
</reference>
<evidence type="ECO:0000256" key="2">
    <source>
        <dbReference type="SAM" id="SignalP"/>
    </source>
</evidence>
<organism evidence="3 4">
    <name type="scientific">Phormidium nigroviride PCC 7112</name>
    <dbReference type="NCBI Taxonomy" id="179408"/>
    <lineage>
        <taxon>Bacteria</taxon>
        <taxon>Bacillati</taxon>
        <taxon>Cyanobacteriota</taxon>
        <taxon>Cyanophyceae</taxon>
        <taxon>Oscillatoriophycideae</taxon>
        <taxon>Oscillatoriales</taxon>
        <taxon>Oscillatoriaceae</taxon>
        <taxon>Phormidium</taxon>
    </lineage>
</organism>
<feature type="chain" id="PRO_5003937506" evidence="2">
    <location>
        <begin position="22"/>
        <end position="181"/>
    </location>
</feature>
<keyword evidence="4" id="KW-1185">Reference proteome</keyword>
<sequence precursor="true">MKKFQVLAGIASVVAIASSIAIGDAASAFPCSYSKSGAAKSGSATTLLGSGGSERMNPWKSYKTAALGFLGLAGVLGGGAAYMSYRAGKRASAACAAMTDNFEVFEEPIAPIADAAVREHLEVPALLDLAPAGAVAESADAVAAVREHPEAPGGELDLPVSPVAELSSEIAIEQVQSAIVK</sequence>
<evidence type="ECO:0000313" key="4">
    <source>
        <dbReference type="Proteomes" id="UP000010478"/>
    </source>
</evidence>
<dbReference type="Proteomes" id="UP000010478">
    <property type="component" value="Chromosome"/>
</dbReference>
<dbReference type="eggNOG" id="ENOG50334A1">
    <property type="taxonomic scope" value="Bacteria"/>
</dbReference>
<dbReference type="AlphaFoldDB" id="K9VEH9"/>
<feature type="transmembrane region" description="Helical" evidence="1">
    <location>
        <begin position="65"/>
        <end position="83"/>
    </location>
</feature>
<dbReference type="KEGG" id="oni:Osc7112_1872"/>
<accession>K9VEH9</accession>